<dbReference type="Proteomes" id="UP001145087">
    <property type="component" value="Unassembled WGS sequence"/>
</dbReference>
<dbReference type="RefSeq" id="WP_343333433.1">
    <property type="nucleotide sequence ID" value="NZ_JAPOHD010000027.1"/>
</dbReference>
<protein>
    <submittedName>
        <fullName evidence="1">Uncharacterized protein</fullName>
    </submittedName>
</protein>
<evidence type="ECO:0000313" key="1">
    <source>
        <dbReference type="EMBL" id="MCY1721099.1"/>
    </source>
</evidence>
<dbReference type="AlphaFoldDB" id="A0A9X3F5S7"/>
<keyword evidence="2" id="KW-1185">Reference proteome</keyword>
<proteinExistence type="predicted"/>
<sequence length="157" mass="17386">MSIFDKKGMLIFPNPKKHRPICDEEKLLVFTECYCPNGHNLITKNARFNEFDGILLKISKGEKTGQIALSPVYGCELRVAIGIELTEGTQYNLSCPECDAALPIFSKCHCGGDIFALFLDKEVKFDSFIGACNRVGCANSYIQIGKELITSARLEAI</sequence>
<gene>
    <name evidence="1" type="ORF">OU798_12145</name>
</gene>
<name>A0A9X3F5S7_9BACT</name>
<comment type="caution">
    <text evidence="1">The sequence shown here is derived from an EMBL/GenBank/DDBJ whole genome shotgun (WGS) entry which is preliminary data.</text>
</comment>
<reference evidence="1" key="1">
    <citation type="submission" date="2022-11" db="EMBL/GenBank/DDBJ databases">
        <title>Marilongibacter aestuarii gen. nov., sp. nov., isolated from tidal flat sediment.</title>
        <authorList>
            <person name="Jiayan W."/>
        </authorList>
    </citation>
    <scope>NUCLEOTIDE SEQUENCE</scope>
    <source>
        <strain evidence="1">Z1-6</strain>
    </source>
</reference>
<organism evidence="1 2">
    <name type="scientific">Draconibacterium aestuarii</name>
    <dbReference type="NCBI Taxonomy" id="2998507"/>
    <lineage>
        <taxon>Bacteria</taxon>
        <taxon>Pseudomonadati</taxon>
        <taxon>Bacteroidota</taxon>
        <taxon>Bacteroidia</taxon>
        <taxon>Marinilabiliales</taxon>
        <taxon>Prolixibacteraceae</taxon>
        <taxon>Draconibacterium</taxon>
    </lineage>
</organism>
<accession>A0A9X3F5S7</accession>
<dbReference type="EMBL" id="JAPOHD010000027">
    <property type="protein sequence ID" value="MCY1721099.1"/>
    <property type="molecule type" value="Genomic_DNA"/>
</dbReference>
<evidence type="ECO:0000313" key="2">
    <source>
        <dbReference type="Proteomes" id="UP001145087"/>
    </source>
</evidence>